<evidence type="ECO:0000256" key="3">
    <source>
        <dbReference type="ARBA" id="ARBA00023163"/>
    </source>
</evidence>
<evidence type="ECO:0000256" key="1">
    <source>
        <dbReference type="ARBA" id="ARBA00023015"/>
    </source>
</evidence>
<keyword evidence="3" id="KW-0804">Transcription</keyword>
<feature type="domain" description="HTH araC/xylS-type" evidence="4">
    <location>
        <begin position="161"/>
        <end position="258"/>
    </location>
</feature>
<dbReference type="PANTHER" id="PTHR46796">
    <property type="entry name" value="HTH-TYPE TRANSCRIPTIONAL ACTIVATOR RHAS-RELATED"/>
    <property type="match status" value="1"/>
</dbReference>
<evidence type="ECO:0000313" key="5">
    <source>
        <dbReference type="EMBL" id="MDD9319739.1"/>
    </source>
</evidence>
<evidence type="ECO:0000256" key="2">
    <source>
        <dbReference type="ARBA" id="ARBA00023125"/>
    </source>
</evidence>
<dbReference type="InterPro" id="IPR009057">
    <property type="entry name" value="Homeodomain-like_sf"/>
</dbReference>
<dbReference type="AlphaFoldDB" id="A0AB35K0P8"/>
<dbReference type="EMBL" id="JALNTG010000018">
    <property type="protein sequence ID" value="MDD9319739.1"/>
    <property type="molecule type" value="Genomic_DNA"/>
</dbReference>
<keyword evidence="1" id="KW-0805">Transcription regulation</keyword>
<accession>A0AB35K0P8</accession>
<comment type="caution">
    <text evidence="5">The sequence shown here is derived from an EMBL/GenBank/DDBJ whole genome shotgun (WGS) entry which is preliminary data.</text>
</comment>
<evidence type="ECO:0000313" key="6">
    <source>
        <dbReference type="Proteomes" id="UP001150055"/>
    </source>
</evidence>
<dbReference type="PANTHER" id="PTHR46796:SF2">
    <property type="entry name" value="TRANSCRIPTIONAL REGULATORY PROTEIN"/>
    <property type="match status" value="1"/>
</dbReference>
<dbReference type="GO" id="GO:0003700">
    <property type="term" value="F:DNA-binding transcription factor activity"/>
    <property type="evidence" value="ECO:0007669"/>
    <property type="project" value="InterPro"/>
</dbReference>
<sequence length="269" mass="30868">MLVSSEWFSINQIECSRTIACNDAYPRHVHDEYVISANISGIEEIWLNGKQGTVKAKQVTIYNPTSIQSSRFSNNQVEFFSIHLPQFALRAFISENNMYSRNTSPILKEGIIKNTELFNAIIAFNQKDDSLFNKEQQLLLLLGQLVEDKSHLDAQAKSAVLFIQEYMRAHLTAKLSLDDLAHMSGLSKYYFVRAFKQHVGMPPLQYHMQLRLNAARNLLRNNMNSVEAAMSLGFYDQSHFIHAFRKTMGVTPHHYLTQINSGKNKFFIT</sequence>
<dbReference type="InterPro" id="IPR018060">
    <property type="entry name" value="HTH_AraC"/>
</dbReference>
<reference evidence="5" key="1">
    <citation type="submission" date="2022-12" db="EMBL/GenBank/DDBJ databases">
        <title>Acinetobacter lactucae: Emerging opportunistic pathogenic species of genus Acinetobacter isolated from immunocompromised patients in clinical settings of India.</title>
        <authorList>
            <person name="Amar A.K."/>
            <person name="Sawant A.R."/>
            <person name="Meera M."/>
            <person name="Tomar A."/>
            <person name="Sistla S."/>
            <person name="Prashanth K."/>
        </authorList>
    </citation>
    <scope>NUCLEOTIDE SEQUENCE</scope>
    <source>
        <strain evidence="5">PKAL1828C</strain>
    </source>
</reference>
<organism evidence="5 6">
    <name type="scientific">Acinetobacter lactucae</name>
    <dbReference type="NCBI Taxonomy" id="1785128"/>
    <lineage>
        <taxon>Bacteria</taxon>
        <taxon>Pseudomonadati</taxon>
        <taxon>Pseudomonadota</taxon>
        <taxon>Gammaproteobacteria</taxon>
        <taxon>Moraxellales</taxon>
        <taxon>Moraxellaceae</taxon>
        <taxon>Acinetobacter</taxon>
        <taxon>Acinetobacter calcoaceticus/baumannii complex</taxon>
    </lineage>
</organism>
<protein>
    <submittedName>
        <fullName evidence="5">AraC family transcriptional regulator</fullName>
    </submittedName>
</protein>
<name>A0AB35K0P8_9GAMM</name>
<dbReference type="RefSeq" id="WP_087090143.1">
    <property type="nucleotide sequence ID" value="NZ_BKIP01000015.1"/>
</dbReference>
<dbReference type="SMART" id="SM00342">
    <property type="entry name" value="HTH_ARAC"/>
    <property type="match status" value="1"/>
</dbReference>
<dbReference type="Gene3D" id="1.10.10.60">
    <property type="entry name" value="Homeodomain-like"/>
    <property type="match status" value="2"/>
</dbReference>
<keyword evidence="2" id="KW-0238">DNA-binding</keyword>
<dbReference type="InterPro" id="IPR003313">
    <property type="entry name" value="AraC-bd"/>
</dbReference>
<dbReference type="Proteomes" id="UP001150055">
    <property type="component" value="Unassembled WGS sequence"/>
</dbReference>
<dbReference type="SUPFAM" id="SSF46689">
    <property type="entry name" value="Homeodomain-like"/>
    <property type="match status" value="2"/>
</dbReference>
<dbReference type="SUPFAM" id="SSF51215">
    <property type="entry name" value="Regulatory protein AraC"/>
    <property type="match status" value="1"/>
</dbReference>
<dbReference type="PROSITE" id="PS01124">
    <property type="entry name" value="HTH_ARAC_FAMILY_2"/>
    <property type="match status" value="1"/>
</dbReference>
<gene>
    <name evidence="5" type="ORF">M0O54_06330</name>
</gene>
<dbReference type="Pfam" id="PF12833">
    <property type="entry name" value="HTH_18"/>
    <property type="match status" value="1"/>
</dbReference>
<dbReference type="GO" id="GO:0043565">
    <property type="term" value="F:sequence-specific DNA binding"/>
    <property type="evidence" value="ECO:0007669"/>
    <property type="project" value="InterPro"/>
</dbReference>
<dbReference type="InterPro" id="IPR050204">
    <property type="entry name" value="AraC_XylS_family_regulators"/>
</dbReference>
<evidence type="ECO:0000259" key="4">
    <source>
        <dbReference type="PROSITE" id="PS01124"/>
    </source>
</evidence>
<dbReference type="InterPro" id="IPR037923">
    <property type="entry name" value="HTH-like"/>
</dbReference>
<dbReference type="Pfam" id="PF02311">
    <property type="entry name" value="AraC_binding"/>
    <property type="match status" value="1"/>
</dbReference>
<proteinExistence type="predicted"/>